<dbReference type="GO" id="GO:0006355">
    <property type="term" value="P:regulation of DNA-templated transcription"/>
    <property type="evidence" value="ECO:0007669"/>
    <property type="project" value="InterPro"/>
</dbReference>
<gene>
    <name evidence="8" type="ORF">PUW23_10785</name>
    <name evidence="9" type="ORF">PUW25_10470</name>
</gene>
<sequence>MFNNEQIELNTDYVAMNFDQNVSQLIQNLENSKAVHIEWNDRHYLFTASDISRFLVKEGHLQDLLSEWSPSPIIDLDNPHFSRGEWISDLPDDLDRPILFVSESNQITGFLSLFNLLKQIAAQKHKAEAYLNSLLDTVTDAVTAVDRKGTVICWNETAVSIYDIPYERIMGRTIGEHFDPDSLMLLRSIDEGRIIRNMYHKSREGTHVLINASPVKDYNGQIIGGLASEQDITHLVRLNEELTSAQASILDTLPRKDDPFSHIDGQSHSISKVVRIGKKMAESDTPVILYGESGVGKEQLAKVIHLASPRAEHPFLSINCGAVPVGMLESELFGFEGGTFSGNNHYDPGKLELADKGTLLLNEIDKLPMDVQDKLYHALKNQSFRRYGGHTDIPLNTRIIGASKHNLEELAASQNFSSELYYTLSIVSISVPPLRDRIEDISILSTMYLREFSAQYQKPIPVLTPEVILAFSNYAWPGNIAELRAVLERCVILGEGDQIKLEHLPDSFLEHFGAISDGEQVLIEHIHYDNRLKAKVSETEEKALIEEALHKAAGNKSVAAKLLGISRGTLYNKMKKHYLE</sequence>
<dbReference type="CDD" id="cd00009">
    <property type="entry name" value="AAA"/>
    <property type="match status" value="1"/>
</dbReference>
<dbReference type="SUPFAM" id="SSF55785">
    <property type="entry name" value="PYP-like sensor domain (PAS domain)"/>
    <property type="match status" value="1"/>
</dbReference>
<dbReference type="Proteomes" id="UP001220962">
    <property type="component" value="Chromosome"/>
</dbReference>
<dbReference type="InterPro" id="IPR009057">
    <property type="entry name" value="Homeodomain-like_sf"/>
</dbReference>
<dbReference type="SMART" id="SM00091">
    <property type="entry name" value="PAS"/>
    <property type="match status" value="1"/>
</dbReference>
<evidence type="ECO:0000256" key="1">
    <source>
        <dbReference type="ARBA" id="ARBA00022741"/>
    </source>
</evidence>
<dbReference type="InterPro" id="IPR025662">
    <property type="entry name" value="Sigma_54_int_dom_ATP-bd_1"/>
</dbReference>
<dbReference type="GO" id="GO:0005524">
    <property type="term" value="F:ATP binding"/>
    <property type="evidence" value="ECO:0007669"/>
    <property type="project" value="UniProtKB-KW"/>
</dbReference>
<feature type="domain" description="Sigma-54 factor interaction" evidence="5">
    <location>
        <begin position="263"/>
        <end position="492"/>
    </location>
</feature>
<dbReference type="InterPro" id="IPR035965">
    <property type="entry name" value="PAS-like_dom_sf"/>
</dbReference>
<evidence type="ECO:0000313" key="9">
    <source>
        <dbReference type="EMBL" id="WDI04342.1"/>
    </source>
</evidence>
<evidence type="ECO:0000256" key="4">
    <source>
        <dbReference type="ARBA" id="ARBA00023163"/>
    </source>
</evidence>
<dbReference type="Pfam" id="PF00158">
    <property type="entry name" value="Sigma54_activat"/>
    <property type="match status" value="1"/>
</dbReference>
<keyword evidence="11" id="KW-1185">Reference proteome</keyword>
<dbReference type="InterPro" id="IPR000700">
    <property type="entry name" value="PAS-assoc_C"/>
</dbReference>
<evidence type="ECO:0000256" key="3">
    <source>
        <dbReference type="ARBA" id="ARBA00023015"/>
    </source>
</evidence>
<protein>
    <submittedName>
        <fullName evidence="8">Sigma 54-interacting transcriptional regulator</fullName>
    </submittedName>
</protein>
<dbReference type="SMART" id="SM00382">
    <property type="entry name" value="AAA"/>
    <property type="match status" value="1"/>
</dbReference>
<keyword evidence="1" id="KW-0547">Nucleotide-binding</keyword>
<reference evidence="8 11" key="1">
    <citation type="submission" date="2023-02" db="EMBL/GenBank/DDBJ databases">
        <title>Pathogen: clinical or host-associated sample.</title>
        <authorList>
            <person name="Hergert J."/>
            <person name="Casey R."/>
            <person name="Wagner J."/>
            <person name="Young E.L."/>
            <person name="Oakeson K.F."/>
        </authorList>
    </citation>
    <scope>NUCLEOTIDE SEQUENCE</scope>
    <source>
        <strain evidence="9 11">2022CK-00829</strain>
        <strain evidence="8">2022CK-00830</strain>
    </source>
</reference>
<dbReference type="Gene3D" id="3.30.450.20">
    <property type="entry name" value="PAS domain"/>
    <property type="match status" value="1"/>
</dbReference>
<dbReference type="Pfam" id="PF25601">
    <property type="entry name" value="AAA_lid_14"/>
    <property type="match status" value="1"/>
</dbReference>
<dbReference type="SUPFAM" id="SSF52540">
    <property type="entry name" value="P-loop containing nucleoside triphosphate hydrolases"/>
    <property type="match status" value="1"/>
</dbReference>
<dbReference type="Pfam" id="PF02954">
    <property type="entry name" value="HTH_8"/>
    <property type="match status" value="1"/>
</dbReference>
<dbReference type="PROSITE" id="PS00675">
    <property type="entry name" value="SIGMA54_INTERACT_1"/>
    <property type="match status" value="1"/>
</dbReference>
<feature type="domain" description="PAS" evidence="6">
    <location>
        <begin position="127"/>
        <end position="202"/>
    </location>
</feature>
<dbReference type="Proteomes" id="UP001221519">
    <property type="component" value="Chromosome"/>
</dbReference>
<dbReference type="PANTHER" id="PTHR32071">
    <property type="entry name" value="TRANSCRIPTIONAL REGULATORY PROTEIN"/>
    <property type="match status" value="1"/>
</dbReference>
<dbReference type="Gene3D" id="1.10.10.60">
    <property type="entry name" value="Homeodomain-like"/>
    <property type="match status" value="1"/>
</dbReference>
<dbReference type="InterPro" id="IPR058031">
    <property type="entry name" value="AAA_lid_NorR"/>
</dbReference>
<dbReference type="PROSITE" id="PS50113">
    <property type="entry name" value="PAC"/>
    <property type="match status" value="1"/>
</dbReference>
<dbReference type="FunFam" id="3.40.50.300:FF:000006">
    <property type="entry name" value="DNA-binding transcriptional regulator NtrC"/>
    <property type="match status" value="1"/>
</dbReference>
<dbReference type="InterPro" id="IPR000014">
    <property type="entry name" value="PAS"/>
</dbReference>
<dbReference type="InterPro" id="IPR013656">
    <property type="entry name" value="PAS_4"/>
</dbReference>
<dbReference type="AlphaFoldDB" id="A0AAX3N7H1"/>
<dbReference type="NCBIfam" id="TIGR00229">
    <property type="entry name" value="sensory_box"/>
    <property type="match status" value="1"/>
</dbReference>
<keyword evidence="4" id="KW-0804">Transcription</keyword>
<evidence type="ECO:0000256" key="2">
    <source>
        <dbReference type="ARBA" id="ARBA00022840"/>
    </source>
</evidence>
<evidence type="ECO:0000313" key="11">
    <source>
        <dbReference type="Proteomes" id="UP001221519"/>
    </source>
</evidence>
<dbReference type="Gene3D" id="3.40.50.300">
    <property type="entry name" value="P-loop containing nucleotide triphosphate hydrolases"/>
    <property type="match status" value="1"/>
</dbReference>
<organism evidence="8 10">
    <name type="scientific">Paenibacillus urinalis</name>
    <dbReference type="NCBI Taxonomy" id="521520"/>
    <lineage>
        <taxon>Bacteria</taxon>
        <taxon>Bacillati</taxon>
        <taxon>Bacillota</taxon>
        <taxon>Bacilli</taxon>
        <taxon>Bacillales</taxon>
        <taxon>Paenibacillaceae</taxon>
        <taxon>Paenibacillus</taxon>
    </lineage>
</organism>
<dbReference type="CDD" id="cd00130">
    <property type="entry name" value="PAS"/>
    <property type="match status" value="1"/>
</dbReference>
<dbReference type="InterPro" id="IPR027417">
    <property type="entry name" value="P-loop_NTPase"/>
</dbReference>
<dbReference type="SUPFAM" id="SSF46689">
    <property type="entry name" value="Homeodomain-like"/>
    <property type="match status" value="1"/>
</dbReference>
<accession>A0AAX3N7H1</accession>
<dbReference type="GO" id="GO:0043565">
    <property type="term" value="F:sequence-specific DNA binding"/>
    <property type="evidence" value="ECO:0007669"/>
    <property type="project" value="InterPro"/>
</dbReference>
<proteinExistence type="predicted"/>
<dbReference type="Gene3D" id="1.10.8.60">
    <property type="match status" value="1"/>
</dbReference>
<dbReference type="InterPro" id="IPR002197">
    <property type="entry name" value="HTH_Fis"/>
</dbReference>
<dbReference type="PROSITE" id="PS50112">
    <property type="entry name" value="PAS"/>
    <property type="match status" value="1"/>
</dbReference>
<evidence type="ECO:0000313" key="8">
    <source>
        <dbReference type="EMBL" id="WDH84659.1"/>
    </source>
</evidence>
<keyword evidence="3" id="KW-0805">Transcription regulation</keyword>
<evidence type="ECO:0000259" key="7">
    <source>
        <dbReference type="PROSITE" id="PS50113"/>
    </source>
</evidence>
<keyword evidence="2" id="KW-0067">ATP-binding</keyword>
<evidence type="ECO:0000259" key="6">
    <source>
        <dbReference type="PROSITE" id="PS50112"/>
    </source>
</evidence>
<feature type="domain" description="PAC" evidence="7">
    <location>
        <begin position="188"/>
        <end position="244"/>
    </location>
</feature>
<dbReference type="PANTHER" id="PTHR32071:SF57">
    <property type="entry name" value="C4-DICARBOXYLATE TRANSPORT TRANSCRIPTIONAL REGULATORY PROTEIN DCTD"/>
    <property type="match status" value="1"/>
</dbReference>
<dbReference type="PROSITE" id="PS50045">
    <property type="entry name" value="SIGMA54_INTERACT_4"/>
    <property type="match status" value="1"/>
</dbReference>
<evidence type="ECO:0000313" key="10">
    <source>
        <dbReference type="Proteomes" id="UP001220962"/>
    </source>
</evidence>
<evidence type="ECO:0000259" key="5">
    <source>
        <dbReference type="PROSITE" id="PS50045"/>
    </source>
</evidence>
<dbReference type="InterPro" id="IPR003593">
    <property type="entry name" value="AAA+_ATPase"/>
</dbReference>
<dbReference type="RefSeq" id="WP_274336981.1">
    <property type="nucleotide sequence ID" value="NZ_CP118101.1"/>
</dbReference>
<dbReference type="PRINTS" id="PR01590">
    <property type="entry name" value="HTHFIS"/>
</dbReference>
<dbReference type="EMBL" id="CP118101">
    <property type="protein sequence ID" value="WDH84659.1"/>
    <property type="molecule type" value="Genomic_DNA"/>
</dbReference>
<name>A0AAX3N7H1_9BACL</name>
<dbReference type="InterPro" id="IPR002078">
    <property type="entry name" value="Sigma_54_int"/>
</dbReference>
<dbReference type="EMBL" id="CP118108">
    <property type="protein sequence ID" value="WDI04342.1"/>
    <property type="molecule type" value="Genomic_DNA"/>
</dbReference>
<dbReference type="Pfam" id="PF08448">
    <property type="entry name" value="PAS_4"/>
    <property type="match status" value="1"/>
</dbReference>